<dbReference type="InterPro" id="IPR051473">
    <property type="entry name" value="P2Ox-like"/>
</dbReference>
<evidence type="ECO:0000256" key="4">
    <source>
        <dbReference type="ARBA" id="ARBA00022827"/>
    </source>
</evidence>
<dbReference type="AlphaFoldDB" id="A0AA39W4X2"/>
<evidence type="ECO:0000256" key="2">
    <source>
        <dbReference type="ARBA" id="ARBA00010790"/>
    </source>
</evidence>
<dbReference type="PIRSF" id="PIRSF000137">
    <property type="entry name" value="Alcohol_oxidase"/>
    <property type="match status" value="1"/>
</dbReference>
<comment type="cofactor">
    <cofactor evidence="1 6">
        <name>FAD</name>
        <dbReference type="ChEBI" id="CHEBI:57692"/>
    </cofactor>
</comment>
<dbReference type="InterPro" id="IPR036188">
    <property type="entry name" value="FAD/NAD-bd_sf"/>
</dbReference>
<dbReference type="EMBL" id="JAULSR010000008">
    <property type="protein sequence ID" value="KAK0612774.1"/>
    <property type="molecule type" value="Genomic_DNA"/>
</dbReference>
<keyword evidence="9" id="KW-1185">Reference proteome</keyword>
<sequence>MDAVLQVSIQNVIRRCQADYYDYIVVGSGFGGGVLTQTLCTAPVKPPARVLLIERGGFEFSSHCLNTPRPHWATTLTEGPSQDNDIVFRAVKSSVNTVSSSSYEYTGGPVHCIGGRSIVWGLYTPTMHPDEASAHFPASVCSYLSEKDGYNKAYRLLCNDKKANLASPYPLTVFTIESVIQNVNKALDEGIGRQFNARPFEVCAMGAQFASHEAEDVLYRPLAGAFSTVSWIMGRVHNHDEQLTVLANTQVVTVNQDDHATDAASGKKIVTSLTVRQTSSTTCGCCSCGEKEWTIPVGKKTRVVLSAGTIDTAVIALRSGIGSSLSHEPDQTEMNVGRGLMDHDIWGTRFEIATEGGDLGELGAKPLKLQSWVRFGNESNKSDWVLLNIAINAPLFFTGESTFARAVTYMDGNLDLLTEPQFEDKLRGGSNRNGEDVKRGKMTIQVVYEFCANLNNSNRVLDTPQLTPTLLIERLDDNSPKVPEMCKLASCIGDILAKAISKPYYIPADKHIPSVPPTKLARAGFGAVAHEVGTMRMAKTPGEKGAVVDENLGVIGWSNLYVCDLSVFPVSPAANPTLTLTALAQRLGHHLLEVRP</sequence>
<evidence type="ECO:0000256" key="5">
    <source>
        <dbReference type="ARBA" id="ARBA00023002"/>
    </source>
</evidence>
<organism evidence="8 9">
    <name type="scientific">Bombardia bombarda</name>
    <dbReference type="NCBI Taxonomy" id="252184"/>
    <lineage>
        <taxon>Eukaryota</taxon>
        <taxon>Fungi</taxon>
        <taxon>Dikarya</taxon>
        <taxon>Ascomycota</taxon>
        <taxon>Pezizomycotina</taxon>
        <taxon>Sordariomycetes</taxon>
        <taxon>Sordariomycetidae</taxon>
        <taxon>Sordariales</taxon>
        <taxon>Lasiosphaeriaceae</taxon>
        <taxon>Bombardia</taxon>
    </lineage>
</organism>
<feature type="binding site" evidence="6">
    <location>
        <position position="110"/>
    </location>
    <ligand>
        <name>FAD</name>
        <dbReference type="ChEBI" id="CHEBI:57692"/>
    </ligand>
</feature>
<proteinExistence type="inferred from homology"/>
<reference evidence="8" key="1">
    <citation type="submission" date="2023-06" db="EMBL/GenBank/DDBJ databases">
        <title>Genome-scale phylogeny and comparative genomics of the fungal order Sordariales.</title>
        <authorList>
            <consortium name="Lawrence Berkeley National Laboratory"/>
            <person name="Hensen N."/>
            <person name="Bonometti L."/>
            <person name="Westerberg I."/>
            <person name="Brannstrom I.O."/>
            <person name="Guillou S."/>
            <person name="Cros-Aarteil S."/>
            <person name="Calhoun S."/>
            <person name="Haridas S."/>
            <person name="Kuo A."/>
            <person name="Mondo S."/>
            <person name="Pangilinan J."/>
            <person name="Riley R."/>
            <person name="LaButti K."/>
            <person name="Andreopoulos B."/>
            <person name="Lipzen A."/>
            <person name="Chen C."/>
            <person name="Yanf M."/>
            <person name="Daum C."/>
            <person name="Ng V."/>
            <person name="Clum A."/>
            <person name="Steindorff A."/>
            <person name="Ohm R."/>
            <person name="Martin F."/>
            <person name="Silar P."/>
            <person name="Natvig D."/>
            <person name="Lalanne C."/>
            <person name="Gautier V."/>
            <person name="Ament-velasquez S.L."/>
            <person name="Kruys A."/>
            <person name="Hutchinson M.I."/>
            <person name="Powell A.J."/>
            <person name="Barry K."/>
            <person name="Miller A.N."/>
            <person name="Grigoriev I.V."/>
            <person name="Debuchy R."/>
            <person name="Gladieux P."/>
            <person name="Thoren M.H."/>
            <person name="Johannesson H."/>
        </authorList>
    </citation>
    <scope>NUCLEOTIDE SEQUENCE</scope>
    <source>
        <strain evidence="8">SMH3391-2</strain>
    </source>
</reference>
<dbReference type="PANTHER" id="PTHR42784">
    <property type="entry name" value="PYRANOSE 2-OXIDASE"/>
    <property type="match status" value="1"/>
</dbReference>
<dbReference type="SUPFAM" id="SSF51905">
    <property type="entry name" value="FAD/NAD(P)-binding domain"/>
    <property type="match status" value="1"/>
</dbReference>
<dbReference type="GO" id="GO:0050660">
    <property type="term" value="F:flavin adenine dinucleotide binding"/>
    <property type="evidence" value="ECO:0007669"/>
    <property type="project" value="InterPro"/>
</dbReference>
<feature type="domain" description="Glucose-methanol-choline oxidoreductase C-terminal" evidence="7">
    <location>
        <begin position="519"/>
        <end position="584"/>
    </location>
</feature>
<evidence type="ECO:0000259" key="7">
    <source>
        <dbReference type="Pfam" id="PF05199"/>
    </source>
</evidence>
<protein>
    <recommendedName>
        <fullName evidence="7">Glucose-methanol-choline oxidoreductase C-terminal domain-containing protein</fullName>
    </recommendedName>
</protein>
<evidence type="ECO:0000256" key="1">
    <source>
        <dbReference type="ARBA" id="ARBA00001974"/>
    </source>
</evidence>
<dbReference type="GO" id="GO:0016614">
    <property type="term" value="F:oxidoreductase activity, acting on CH-OH group of donors"/>
    <property type="evidence" value="ECO:0007669"/>
    <property type="project" value="InterPro"/>
</dbReference>
<dbReference type="PANTHER" id="PTHR42784:SF1">
    <property type="entry name" value="PYRANOSE 2-OXIDASE"/>
    <property type="match status" value="1"/>
</dbReference>
<comment type="similarity">
    <text evidence="2">Belongs to the GMC oxidoreductase family.</text>
</comment>
<dbReference type="Gene3D" id="3.50.50.60">
    <property type="entry name" value="FAD/NAD(P)-binding domain"/>
    <property type="match status" value="2"/>
</dbReference>
<keyword evidence="4 6" id="KW-0274">FAD</keyword>
<dbReference type="InterPro" id="IPR012132">
    <property type="entry name" value="GMC_OxRdtase"/>
</dbReference>
<evidence type="ECO:0000313" key="8">
    <source>
        <dbReference type="EMBL" id="KAK0612774.1"/>
    </source>
</evidence>
<keyword evidence="3" id="KW-0285">Flavoprotein</keyword>
<accession>A0AA39W4X2</accession>
<keyword evidence="5" id="KW-0560">Oxidoreductase</keyword>
<dbReference type="Proteomes" id="UP001174934">
    <property type="component" value="Unassembled WGS sequence"/>
</dbReference>
<evidence type="ECO:0000313" key="9">
    <source>
        <dbReference type="Proteomes" id="UP001174934"/>
    </source>
</evidence>
<name>A0AA39W4X2_9PEZI</name>
<dbReference type="InterPro" id="IPR007867">
    <property type="entry name" value="GMC_OxRtase_C"/>
</dbReference>
<feature type="binding site" evidence="6">
    <location>
        <position position="251"/>
    </location>
    <ligand>
        <name>FAD</name>
        <dbReference type="ChEBI" id="CHEBI:57692"/>
    </ligand>
</feature>
<evidence type="ECO:0000256" key="6">
    <source>
        <dbReference type="PIRSR" id="PIRSR000137-2"/>
    </source>
</evidence>
<comment type="caution">
    <text evidence="8">The sequence shown here is derived from an EMBL/GenBank/DDBJ whole genome shotgun (WGS) entry which is preliminary data.</text>
</comment>
<dbReference type="Pfam" id="PF05199">
    <property type="entry name" value="GMC_oxred_C"/>
    <property type="match status" value="1"/>
</dbReference>
<gene>
    <name evidence="8" type="ORF">B0T17DRAFT_657566</name>
</gene>
<evidence type="ECO:0000256" key="3">
    <source>
        <dbReference type="ARBA" id="ARBA00022630"/>
    </source>
</evidence>